<evidence type="ECO:0000256" key="1">
    <source>
        <dbReference type="ARBA" id="ARBA00009986"/>
    </source>
</evidence>
<dbReference type="RefSeq" id="WP_295325253.1">
    <property type="nucleotide sequence ID" value="NZ_LT598653.1"/>
</dbReference>
<sequence>MIATIDPATGETLARFDAHTPAEIDARLERAARAQDAWRWRSAEERAAILPRLAALLRAEKDRLAALITCEMGKPIAEAAAEVEKCALNCDFYAERAPAMLADAPVAAAPGTTLAFEPLGVILAIMPWNYPLWQVVRFLAPALAAGNGAILKHAANVPQSALALERLVAEAGFPEGLFANLFVEPVDIAAVIADPRIAGVTLTGSTEVGAIVAGQAGAALKKQVLELGGSDPFVVLADADLERAARTAVTARFTNAGQSCVNAKRFIVEASVADAFADHFLKGITELKLGDPRDTATTLGPLARGNLRAAIDAQVQRSIASGAQLRTGGTIPGGPGFYYPATLLDHVAPGMAAFDEETFGPAAAIVRAHDADEAIALANRTCFGLGASVWTTDIDRGRLLARRVDAGAVFVNAMVASDPRVPFGGIKRSGYGRELGEAGMKEFTNMKTIRVADAI</sequence>
<dbReference type="FunFam" id="3.40.309.10:FF:000010">
    <property type="entry name" value="Gamma-aminobutyraldehyde dehydrogenase"/>
    <property type="match status" value="1"/>
</dbReference>
<dbReference type="InterPro" id="IPR016163">
    <property type="entry name" value="Ald_DH_C"/>
</dbReference>
<name>A0A1Y5PQS9_9SPHN</name>
<dbReference type="InterPro" id="IPR047110">
    <property type="entry name" value="GABD/Sad-like"/>
</dbReference>
<evidence type="ECO:0000256" key="3">
    <source>
        <dbReference type="ARBA" id="ARBA00023002"/>
    </source>
</evidence>
<evidence type="ECO:0000313" key="5">
    <source>
        <dbReference type="EMBL" id="SBV32349.1"/>
    </source>
</evidence>
<dbReference type="PANTHER" id="PTHR43217:SF1">
    <property type="entry name" value="SUCCINATE SEMIALDEHYDE DEHYDROGENASE [NAD(P)+] SAD"/>
    <property type="match status" value="1"/>
</dbReference>
<dbReference type="CDD" id="cd07100">
    <property type="entry name" value="ALDH_SSADH1_GabD1"/>
    <property type="match status" value="1"/>
</dbReference>
<dbReference type="Gene3D" id="3.40.309.10">
    <property type="entry name" value="Aldehyde Dehydrogenase, Chain A, domain 2"/>
    <property type="match status" value="1"/>
</dbReference>
<dbReference type="PANTHER" id="PTHR43217">
    <property type="entry name" value="SUCCINATE SEMIALDEHYDE DEHYDROGENASE [NAD(P)+] SAD"/>
    <property type="match status" value="1"/>
</dbReference>
<dbReference type="FunFam" id="3.40.605.10:FF:000012">
    <property type="entry name" value="NAD-dependent succinate-semialdehyde dehydrogenase"/>
    <property type="match status" value="1"/>
</dbReference>
<evidence type="ECO:0000256" key="2">
    <source>
        <dbReference type="ARBA" id="ARBA00022857"/>
    </source>
</evidence>
<dbReference type="Pfam" id="PF00171">
    <property type="entry name" value="Aldedh"/>
    <property type="match status" value="1"/>
</dbReference>
<comment type="similarity">
    <text evidence="1">Belongs to the aldehyde dehydrogenase family.</text>
</comment>
<organism evidence="5">
    <name type="scientific">uncultured Sphingopyxis sp</name>
    <dbReference type="NCBI Taxonomy" id="310581"/>
    <lineage>
        <taxon>Bacteria</taxon>
        <taxon>Pseudomonadati</taxon>
        <taxon>Pseudomonadota</taxon>
        <taxon>Alphaproteobacteria</taxon>
        <taxon>Sphingomonadales</taxon>
        <taxon>Sphingomonadaceae</taxon>
        <taxon>Sphingopyxis</taxon>
        <taxon>environmental samples</taxon>
    </lineage>
</organism>
<dbReference type="PROSITE" id="PS00070">
    <property type="entry name" value="ALDEHYDE_DEHYDR_CYS"/>
    <property type="match status" value="1"/>
</dbReference>
<dbReference type="InterPro" id="IPR015590">
    <property type="entry name" value="Aldehyde_DH_dom"/>
</dbReference>
<dbReference type="Gene3D" id="3.40.605.10">
    <property type="entry name" value="Aldehyde Dehydrogenase, Chain A, domain 1"/>
    <property type="match status" value="1"/>
</dbReference>
<dbReference type="InterPro" id="IPR016160">
    <property type="entry name" value="Ald_DH_CS_CYS"/>
</dbReference>
<dbReference type="GO" id="GO:0036243">
    <property type="term" value="F:succinate-semialdehyde dehydrogenase (NADP+) activity"/>
    <property type="evidence" value="ECO:0007669"/>
    <property type="project" value="UniProtKB-EC"/>
</dbReference>
<proteinExistence type="inferred from homology"/>
<keyword evidence="3 5" id="KW-0560">Oxidoreductase</keyword>
<gene>
    <name evidence="5" type="primary">gabD</name>
    <name evidence="5" type="ORF">SPPYR_1229</name>
</gene>
<dbReference type="GO" id="GO:0004030">
    <property type="term" value="F:aldehyde dehydrogenase [NAD(P)+] activity"/>
    <property type="evidence" value="ECO:0007669"/>
    <property type="project" value="InterPro"/>
</dbReference>
<dbReference type="SUPFAM" id="SSF53720">
    <property type="entry name" value="ALDH-like"/>
    <property type="match status" value="1"/>
</dbReference>
<dbReference type="KEGG" id="sphu:SPPYR_1229"/>
<reference evidence="5" key="1">
    <citation type="submission" date="2016-03" db="EMBL/GenBank/DDBJ databases">
        <authorList>
            <person name="Ploux O."/>
        </authorList>
    </citation>
    <scope>NUCLEOTIDE SEQUENCE</scope>
    <source>
        <strain evidence="5">UC10</strain>
    </source>
</reference>
<dbReference type="GO" id="GO:0004777">
    <property type="term" value="F:succinate-semialdehyde dehydrogenase (NAD+) activity"/>
    <property type="evidence" value="ECO:0007669"/>
    <property type="project" value="TreeGrafter"/>
</dbReference>
<dbReference type="EMBL" id="LT598653">
    <property type="protein sequence ID" value="SBV32349.1"/>
    <property type="molecule type" value="Genomic_DNA"/>
</dbReference>
<dbReference type="AlphaFoldDB" id="A0A1Y5PQS9"/>
<feature type="domain" description="Aldehyde dehydrogenase" evidence="4">
    <location>
        <begin position="2"/>
        <end position="449"/>
    </location>
</feature>
<protein>
    <submittedName>
        <fullName evidence="5">Putative succinate-semialdehyde dehydrogenase [NADP(+)]</fullName>
        <ecNumber evidence="5">1.2.1.79</ecNumber>
    </submittedName>
</protein>
<dbReference type="InterPro" id="IPR016161">
    <property type="entry name" value="Ald_DH/histidinol_DH"/>
</dbReference>
<dbReference type="EC" id="1.2.1.79" evidence="5"/>
<accession>A0A1Y5PQS9</accession>
<evidence type="ECO:0000259" key="4">
    <source>
        <dbReference type="Pfam" id="PF00171"/>
    </source>
</evidence>
<dbReference type="InterPro" id="IPR044148">
    <property type="entry name" value="ALDH_GabD1-like"/>
</dbReference>
<dbReference type="InterPro" id="IPR016162">
    <property type="entry name" value="Ald_DH_N"/>
</dbReference>
<keyword evidence="2" id="KW-0521">NADP</keyword>